<reference evidence="2" key="1">
    <citation type="journal article" date="2023" name="GigaByte">
        <title>Genome assembly of the bearded iris, Iris pallida Lam.</title>
        <authorList>
            <person name="Bruccoleri R.E."/>
            <person name="Oakeley E.J."/>
            <person name="Faust A.M.E."/>
            <person name="Altorfer M."/>
            <person name="Dessus-Babus S."/>
            <person name="Burckhardt D."/>
            <person name="Oertli M."/>
            <person name="Naumann U."/>
            <person name="Petersen F."/>
            <person name="Wong J."/>
        </authorList>
    </citation>
    <scope>NUCLEOTIDE SEQUENCE</scope>
    <source>
        <strain evidence="2">GSM-AAB239-AS_SAM_17_03QT</strain>
    </source>
</reference>
<dbReference type="Proteomes" id="UP001140949">
    <property type="component" value="Unassembled WGS sequence"/>
</dbReference>
<dbReference type="AlphaFoldDB" id="A0AAX6FWY3"/>
<comment type="caution">
    <text evidence="2">The sequence shown here is derived from an EMBL/GenBank/DDBJ whole genome shotgun (WGS) entry which is preliminary data.</text>
</comment>
<keyword evidence="3" id="KW-1185">Reference proteome</keyword>
<accession>A0AAX6FWY3</accession>
<name>A0AAX6FWY3_IRIPA</name>
<feature type="compositionally biased region" description="Basic and acidic residues" evidence="1">
    <location>
        <begin position="49"/>
        <end position="58"/>
    </location>
</feature>
<feature type="compositionally biased region" description="Polar residues" evidence="1">
    <location>
        <begin position="35"/>
        <end position="48"/>
    </location>
</feature>
<sequence length="64" mass="7084">MSMLAGQRQRTENRPVLARGREVADPVGKIRSDRSGCQISSLTTANSDETGRSDERSIHQGRRT</sequence>
<proteinExistence type="predicted"/>
<evidence type="ECO:0000256" key="1">
    <source>
        <dbReference type="SAM" id="MobiDB-lite"/>
    </source>
</evidence>
<organism evidence="2 3">
    <name type="scientific">Iris pallida</name>
    <name type="common">Sweet iris</name>
    <dbReference type="NCBI Taxonomy" id="29817"/>
    <lineage>
        <taxon>Eukaryota</taxon>
        <taxon>Viridiplantae</taxon>
        <taxon>Streptophyta</taxon>
        <taxon>Embryophyta</taxon>
        <taxon>Tracheophyta</taxon>
        <taxon>Spermatophyta</taxon>
        <taxon>Magnoliopsida</taxon>
        <taxon>Liliopsida</taxon>
        <taxon>Asparagales</taxon>
        <taxon>Iridaceae</taxon>
        <taxon>Iridoideae</taxon>
        <taxon>Irideae</taxon>
        <taxon>Iris</taxon>
    </lineage>
</organism>
<feature type="region of interest" description="Disordered" evidence="1">
    <location>
        <begin position="1"/>
        <end position="64"/>
    </location>
</feature>
<evidence type="ECO:0000313" key="2">
    <source>
        <dbReference type="EMBL" id="KAJ6820959.1"/>
    </source>
</evidence>
<gene>
    <name evidence="2" type="ORF">M6B38_394525</name>
</gene>
<reference evidence="2" key="2">
    <citation type="submission" date="2023-04" db="EMBL/GenBank/DDBJ databases">
        <authorList>
            <person name="Bruccoleri R.E."/>
            <person name="Oakeley E.J."/>
            <person name="Faust A.-M."/>
            <person name="Dessus-Babus S."/>
            <person name="Altorfer M."/>
            <person name="Burckhardt D."/>
            <person name="Oertli M."/>
            <person name="Naumann U."/>
            <person name="Petersen F."/>
            <person name="Wong J."/>
        </authorList>
    </citation>
    <scope>NUCLEOTIDE SEQUENCE</scope>
    <source>
        <strain evidence="2">GSM-AAB239-AS_SAM_17_03QT</strain>
        <tissue evidence="2">Leaf</tissue>
    </source>
</reference>
<feature type="compositionally biased region" description="Basic and acidic residues" evidence="1">
    <location>
        <begin position="9"/>
        <end position="34"/>
    </location>
</feature>
<dbReference type="EMBL" id="JANAVB010025196">
    <property type="protein sequence ID" value="KAJ6820959.1"/>
    <property type="molecule type" value="Genomic_DNA"/>
</dbReference>
<evidence type="ECO:0000313" key="3">
    <source>
        <dbReference type="Proteomes" id="UP001140949"/>
    </source>
</evidence>
<protein>
    <submittedName>
        <fullName evidence="2">Uncharacterized protein</fullName>
    </submittedName>
</protein>